<name>A0A371CJQ5_9APHY</name>
<dbReference type="EMBL" id="KZ857551">
    <property type="protein sequence ID" value="RDX40516.1"/>
    <property type="molecule type" value="Genomic_DNA"/>
</dbReference>
<evidence type="ECO:0000313" key="3">
    <source>
        <dbReference type="Proteomes" id="UP000256964"/>
    </source>
</evidence>
<protein>
    <submittedName>
        <fullName evidence="2">Uncharacterized protein</fullName>
    </submittedName>
</protein>
<accession>A0A371CJQ5</accession>
<evidence type="ECO:0000256" key="1">
    <source>
        <dbReference type="SAM" id="MobiDB-lite"/>
    </source>
</evidence>
<reference evidence="2 3" key="1">
    <citation type="journal article" date="2018" name="Biotechnol. Biofuels">
        <title>Integrative visual omics of the white-rot fungus Polyporus brumalis exposes the biotechnological potential of its oxidative enzymes for delignifying raw plant biomass.</title>
        <authorList>
            <person name="Miyauchi S."/>
            <person name="Rancon A."/>
            <person name="Drula E."/>
            <person name="Hage H."/>
            <person name="Chaduli D."/>
            <person name="Favel A."/>
            <person name="Grisel S."/>
            <person name="Henrissat B."/>
            <person name="Herpoel-Gimbert I."/>
            <person name="Ruiz-Duenas F.J."/>
            <person name="Chevret D."/>
            <person name="Hainaut M."/>
            <person name="Lin J."/>
            <person name="Wang M."/>
            <person name="Pangilinan J."/>
            <person name="Lipzen A."/>
            <person name="Lesage-Meessen L."/>
            <person name="Navarro D."/>
            <person name="Riley R."/>
            <person name="Grigoriev I.V."/>
            <person name="Zhou S."/>
            <person name="Raouche S."/>
            <person name="Rosso M.N."/>
        </authorList>
    </citation>
    <scope>NUCLEOTIDE SEQUENCE [LARGE SCALE GENOMIC DNA]</scope>
    <source>
        <strain evidence="2 3">BRFM 1820</strain>
    </source>
</reference>
<feature type="region of interest" description="Disordered" evidence="1">
    <location>
        <begin position="24"/>
        <end position="46"/>
    </location>
</feature>
<gene>
    <name evidence="2" type="ORF">OH76DRAFT_335353</name>
</gene>
<organism evidence="2 3">
    <name type="scientific">Lentinus brumalis</name>
    <dbReference type="NCBI Taxonomy" id="2498619"/>
    <lineage>
        <taxon>Eukaryota</taxon>
        <taxon>Fungi</taxon>
        <taxon>Dikarya</taxon>
        <taxon>Basidiomycota</taxon>
        <taxon>Agaricomycotina</taxon>
        <taxon>Agaricomycetes</taxon>
        <taxon>Polyporales</taxon>
        <taxon>Polyporaceae</taxon>
        <taxon>Lentinus</taxon>
    </lineage>
</organism>
<sequence>MKASLVCFAMLMFPSSKVPYGNRIPTSLSTSGGPRPGTPSADSIGLPLSQISRPAGLHGRHRSRDTIAARVNVAAVGILRRRQGHCERVECIGRAGIYPRSLCLRHSELATDTDFLPLLGNISSTSGSRPLWKIDSEDSASLGG</sequence>
<dbReference type="Proteomes" id="UP000256964">
    <property type="component" value="Unassembled WGS sequence"/>
</dbReference>
<keyword evidence="3" id="KW-1185">Reference proteome</keyword>
<proteinExistence type="predicted"/>
<evidence type="ECO:0000313" key="2">
    <source>
        <dbReference type="EMBL" id="RDX40516.1"/>
    </source>
</evidence>
<dbReference type="AlphaFoldDB" id="A0A371CJQ5"/>